<evidence type="ECO:0000256" key="11">
    <source>
        <dbReference type="ARBA" id="ARBA00023128"/>
    </source>
</evidence>
<dbReference type="GO" id="GO:2001242">
    <property type="term" value="P:regulation of intrinsic apoptotic signaling pathway"/>
    <property type="evidence" value="ECO:0007669"/>
    <property type="project" value="Ensembl"/>
</dbReference>
<dbReference type="GO" id="GO:0072559">
    <property type="term" value="C:NLRP3 inflammasome complex"/>
    <property type="evidence" value="ECO:0007669"/>
    <property type="project" value="Ensembl"/>
</dbReference>
<dbReference type="GO" id="GO:0140738">
    <property type="term" value="C:NLRP6 inflammasome complex"/>
    <property type="evidence" value="ECO:0007669"/>
    <property type="project" value="Ensembl"/>
</dbReference>
<organism evidence="18">
    <name type="scientific">Rattus norvegicus</name>
    <name type="common">Rat</name>
    <dbReference type="NCBI Taxonomy" id="10116"/>
    <lineage>
        <taxon>Eukaryota</taxon>
        <taxon>Metazoa</taxon>
        <taxon>Chordata</taxon>
        <taxon>Craniata</taxon>
        <taxon>Vertebrata</taxon>
        <taxon>Euteleostomi</taxon>
        <taxon>Mammalia</taxon>
        <taxon>Eutheria</taxon>
        <taxon>Euarchontoglires</taxon>
        <taxon>Glires</taxon>
        <taxon>Rodentia</taxon>
        <taxon>Myomorpha</taxon>
        <taxon>Muroidea</taxon>
        <taxon>Muridae</taxon>
        <taxon>Murinae</taxon>
        <taxon>Rattus</taxon>
    </lineage>
</organism>
<keyword evidence="13" id="KW-1271">Inflammasome</keyword>
<evidence type="ECO:0000256" key="10">
    <source>
        <dbReference type="ARBA" id="ARBA00022859"/>
    </source>
</evidence>
<feature type="domain" description="Pyrin" evidence="17">
    <location>
        <begin position="1"/>
        <end position="91"/>
    </location>
</feature>
<dbReference type="EMBL" id="CH473956">
    <property type="protein sequence ID" value="EDM17200.1"/>
    <property type="molecule type" value="Genomic_DNA"/>
</dbReference>
<dbReference type="GO" id="GO:0050829">
    <property type="term" value="P:defense response to Gram-negative bacterium"/>
    <property type="evidence" value="ECO:0007669"/>
    <property type="project" value="Ensembl"/>
</dbReference>
<dbReference type="AGR" id="RGD:628637"/>
<dbReference type="GO" id="GO:0044351">
    <property type="term" value="P:macropinocytosis"/>
    <property type="evidence" value="ECO:0007669"/>
    <property type="project" value="Ensembl"/>
</dbReference>
<dbReference type="GO" id="GO:0070374">
    <property type="term" value="P:positive regulation of ERK1 and ERK2 cascade"/>
    <property type="evidence" value="ECO:0007669"/>
    <property type="project" value="Ensembl"/>
</dbReference>
<keyword evidence="12" id="KW-0395">Inflammatory response</keyword>
<dbReference type="GO" id="GO:0002588">
    <property type="term" value="P:positive regulation of antigen processing and presentation of peptide antigen via MHC class II"/>
    <property type="evidence" value="ECO:0007669"/>
    <property type="project" value="Ensembl"/>
</dbReference>
<dbReference type="GO" id="GO:0005138">
    <property type="term" value="F:interleukin-6 receptor binding"/>
    <property type="evidence" value="ECO:0007669"/>
    <property type="project" value="Ensembl"/>
</dbReference>
<dbReference type="GO" id="GO:0032755">
    <property type="term" value="P:positive regulation of interleukin-6 production"/>
    <property type="evidence" value="ECO:0007669"/>
    <property type="project" value="Ensembl"/>
</dbReference>
<reference evidence="18" key="2">
    <citation type="submission" date="2005-09" db="EMBL/GenBank/DDBJ databases">
        <authorList>
            <person name="Mural R.J."/>
            <person name="Li P.W."/>
            <person name="Adams M.D."/>
            <person name="Amanatides P.G."/>
            <person name="Baden-Tillson H."/>
            <person name="Barnstead M."/>
            <person name="Chin S.H."/>
            <person name="Dew I."/>
            <person name="Evans C.A."/>
            <person name="Ferriera S."/>
            <person name="Flanigan M."/>
            <person name="Fosler C."/>
            <person name="Glodek A."/>
            <person name="Gu Z."/>
            <person name="Holt R.A."/>
            <person name="Jennings D."/>
            <person name="Kraft C.L."/>
            <person name="Lu F."/>
            <person name="Nguyen T."/>
            <person name="Nusskern D.R."/>
            <person name="Pfannkoch C.M."/>
            <person name="Sitter C."/>
            <person name="Sutton G.G."/>
            <person name="Venter J.C."/>
            <person name="Wang Z."/>
            <person name="Woodage T."/>
            <person name="Zheng X.H."/>
            <person name="Zhong F."/>
        </authorList>
    </citation>
    <scope>NUCLEOTIDE SEQUENCE</scope>
    <source>
        <strain evidence="18">BN</strain>
    </source>
</reference>
<gene>
    <name evidence="18 19" type="primary">Pycard</name>
    <name evidence="18" type="ORF">rCG_39389</name>
</gene>
<dbReference type="SMR" id="A6I9Y0"/>
<proteinExistence type="predicted"/>
<dbReference type="FunFam" id="1.10.533.10:FF:000053">
    <property type="entry name" value="Apoptosis-associated speck-like protein containing a CARD"/>
    <property type="match status" value="1"/>
</dbReference>
<dbReference type="GO" id="GO:0043123">
    <property type="term" value="P:positive regulation of canonical NF-kappaB signal transduction"/>
    <property type="evidence" value="ECO:0007669"/>
    <property type="project" value="Ensembl"/>
</dbReference>
<dbReference type="GO" id="GO:0010506">
    <property type="term" value="P:regulation of autophagy"/>
    <property type="evidence" value="ECO:0007669"/>
    <property type="project" value="Ensembl"/>
</dbReference>
<keyword evidence="10" id="KW-0391">Immunity</keyword>
<keyword evidence="11" id="KW-0496">Mitochondrion</keyword>
<evidence type="ECO:0000256" key="2">
    <source>
        <dbReference type="ARBA" id="ARBA00004173"/>
    </source>
</evidence>
<dbReference type="InterPro" id="IPR004020">
    <property type="entry name" value="DAPIN"/>
</dbReference>
<reference evidence="18" key="1">
    <citation type="journal article" date="2005" name="Genome Res.">
        <title>Gene and alternative splicing annotation with AIR.</title>
        <authorList>
            <person name="Florea L."/>
            <person name="Di Francesco V."/>
            <person name="Miller J."/>
            <person name="Turner R."/>
            <person name="Yao A."/>
            <person name="Harris M."/>
            <person name="Walenz B."/>
            <person name="Mobarry C."/>
            <person name="Merkulov G.V."/>
            <person name="Charlab R."/>
            <person name="Dew I."/>
            <person name="Deng Z."/>
            <person name="Istrail S."/>
            <person name="Li P."/>
            <person name="Sutton G."/>
        </authorList>
    </citation>
    <scope>NUCLEOTIDE SEQUENCE</scope>
    <source>
        <strain evidence="18">BN</strain>
    </source>
</reference>
<dbReference type="GO" id="GO:0042771">
    <property type="term" value="P:intrinsic apoptotic signaling pathway in response to DNA damage by p53 class mediator"/>
    <property type="evidence" value="ECO:0007669"/>
    <property type="project" value="Ensembl"/>
</dbReference>
<dbReference type="GO" id="GO:0032760">
    <property type="term" value="P:positive regulation of tumor necrosis factor production"/>
    <property type="evidence" value="ECO:0007669"/>
    <property type="project" value="Ensembl"/>
</dbReference>
<dbReference type="GO" id="GO:0032729">
    <property type="term" value="P:positive regulation of type II interferon production"/>
    <property type="evidence" value="ECO:0007669"/>
    <property type="project" value="Ensembl"/>
</dbReference>
<keyword evidence="4" id="KW-0963">Cytoplasm</keyword>
<evidence type="ECO:0000259" key="17">
    <source>
        <dbReference type="PROSITE" id="PS50824"/>
    </source>
</evidence>
<dbReference type="GO" id="GO:0000139">
    <property type="term" value="C:Golgi membrane"/>
    <property type="evidence" value="ECO:0007669"/>
    <property type="project" value="Ensembl"/>
</dbReference>
<dbReference type="GO" id="GO:0071222">
    <property type="term" value="P:cellular response to lipopolysaccharide"/>
    <property type="evidence" value="ECO:0007669"/>
    <property type="project" value="Ensembl"/>
</dbReference>
<keyword evidence="7" id="KW-0399">Innate immunity</keyword>
<dbReference type="GO" id="GO:1900016">
    <property type="term" value="P:negative regulation of cytokine production involved in inflammatory response"/>
    <property type="evidence" value="ECO:0007669"/>
    <property type="project" value="Ensembl"/>
</dbReference>
<dbReference type="GO" id="GO:0050729">
    <property type="term" value="P:positive regulation of inflammatory response"/>
    <property type="evidence" value="ECO:0007669"/>
    <property type="project" value="Ensembl"/>
</dbReference>
<evidence type="ECO:0000256" key="1">
    <source>
        <dbReference type="ARBA" id="ARBA00004110"/>
    </source>
</evidence>
<dbReference type="GO" id="GO:0070700">
    <property type="term" value="F:BMP receptor binding"/>
    <property type="evidence" value="ECO:0007669"/>
    <property type="project" value="Ensembl"/>
</dbReference>
<evidence type="ECO:0000256" key="9">
    <source>
        <dbReference type="ARBA" id="ARBA00022824"/>
    </source>
</evidence>
<dbReference type="RefSeq" id="NP_758825.2">
    <property type="nucleotide sequence ID" value="NM_172322.2"/>
</dbReference>
<dbReference type="GO" id="GO:0043124">
    <property type="term" value="P:negative regulation of canonical NF-kappaB signal transduction"/>
    <property type="evidence" value="ECO:0007669"/>
    <property type="project" value="Ensembl"/>
</dbReference>
<dbReference type="PROSITE" id="PS50209">
    <property type="entry name" value="CARD"/>
    <property type="match status" value="1"/>
</dbReference>
<dbReference type="GO" id="GO:0017024">
    <property type="term" value="F:myosin I binding"/>
    <property type="evidence" value="ECO:0007669"/>
    <property type="project" value="Ensembl"/>
</dbReference>
<protein>
    <recommendedName>
        <fullName evidence="14">Apoptosis-associated speck-like protein containing a CARD</fullName>
    </recommendedName>
    <alternativeName>
        <fullName evidence="15">PYD and CARD domain-containing protein</fullName>
    </alternativeName>
</protein>
<dbReference type="Pfam" id="PF00619">
    <property type="entry name" value="CARD"/>
    <property type="match status" value="1"/>
</dbReference>
<dbReference type="InterPro" id="IPR033516">
    <property type="entry name" value="CARD8/ASC/NALP1_CARD"/>
</dbReference>
<dbReference type="RGD" id="628637">
    <property type="gene designation" value="Pycard"/>
</dbReference>
<dbReference type="GO" id="GO:0097169">
    <property type="term" value="C:AIM2 inflammasome complex"/>
    <property type="evidence" value="ECO:0007669"/>
    <property type="project" value="Ensembl"/>
</dbReference>
<evidence type="ECO:0000256" key="5">
    <source>
        <dbReference type="ARBA" id="ARBA00022499"/>
    </source>
</evidence>
<dbReference type="GO" id="GO:0005739">
    <property type="term" value="C:mitochondrion"/>
    <property type="evidence" value="ECO:0007669"/>
    <property type="project" value="UniProtKB-SubCell"/>
</dbReference>
<evidence type="ECO:0000256" key="14">
    <source>
        <dbReference type="ARBA" id="ARBA00071453"/>
    </source>
</evidence>
<evidence type="ECO:0000256" key="15">
    <source>
        <dbReference type="ARBA" id="ARBA00077095"/>
    </source>
</evidence>
<dbReference type="GO" id="GO:0010803">
    <property type="term" value="P:regulation of tumor necrosis factor-mediated signaling pathway"/>
    <property type="evidence" value="ECO:0007669"/>
    <property type="project" value="Ensembl"/>
</dbReference>
<evidence type="ECO:0000256" key="6">
    <source>
        <dbReference type="ARBA" id="ARBA00022553"/>
    </source>
</evidence>
<dbReference type="CTD" id="29108"/>
<dbReference type="GO" id="GO:0071347">
    <property type="term" value="P:cellular response to interleukin-1"/>
    <property type="evidence" value="ECO:0007669"/>
    <property type="project" value="Ensembl"/>
</dbReference>
<dbReference type="GO" id="GO:0005654">
    <property type="term" value="C:nucleoplasm"/>
    <property type="evidence" value="ECO:0007669"/>
    <property type="project" value="Ensembl"/>
</dbReference>
<dbReference type="GeneID" id="282817"/>
<dbReference type="GO" id="GO:0005730">
    <property type="term" value="C:nucleolus"/>
    <property type="evidence" value="ECO:0007669"/>
    <property type="project" value="Ensembl"/>
</dbReference>
<dbReference type="GO" id="GO:0005783">
    <property type="term" value="C:endoplasmic reticulum"/>
    <property type="evidence" value="ECO:0007669"/>
    <property type="project" value="UniProtKB-SubCell"/>
</dbReference>
<name>A6I9Y0_RAT</name>
<dbReference type="PANTHER" id="PTHR46985:SF2">
    <property type="entry name" value="APOPTOSIS-ASSOCIATED SPECK-LIKE PROTEIN CONTAINING A CARD"/>
    <property type="match status" value="1"/>
</dbReference>
<dbReference type="FunFam" id="1.10.533.10:FF:000013">
    <property type="entry name" value="Apoptosis-associated speck-like protein containing a CARD"/>
    <property type="match status" value="1"/>
</dbReference>
<dbReference type="GO" id="GO:0031647">
    <property type="term" value="P:regulation of protein stability"/>
    <property type="evidence" value="ECO:0007669"/>
    <property type="project" value="Ensembl"/>
</dbReference>
<dbReference type="GO" id="GO:0046330">
    <property type="term" value="P:positive regulation of JNK cascade"/>
    <property type="evidence" value="ECO:0007669"/>
    <property type="project" value="Ensembl"/>
</dbReference>
<dbReference type="PANTHER" id="PTHR46985">
    <property type="entry name" value="NACHT, LRR AND PYD DOMAINS-CONTAINING PROTEIN 1"/>
    <property type="match status" value="1"/>
</dbReference>
<dbReference type="CDD" id="cd08330">
    <property type="entry name" value="CARD_ASC_NALP1"/>
    <property type="match status" value="1"/>
</dbReference>
<dbReference type="GO" id="GO:0060907">
    <property type="term" value="P:positive regulation of macrophage cytokine production"/>
    <property type="evidence" value="ECO:0007669"/>
    <property type="project" value="Ensembl"/>
</dbReference>
<keyword evidence="5" id="KW-1017">Isopeptide bond</keyword>
<evidence type="ECO:0000256" key="3">
    <source>
        <dbReference type="ARBA" id="ARBA00004240"/>
    </source>
</evidence>
<dbReference type="GO" id="GO:0050830">
    <property type="term" value="P:defense response to Gram-positive bacterium"/>
    <property type="evidence" value="ECO:0007669"/>
    <property type="project" value="Ensembl"/>
</dbReference>
<dbReference type="Gene3D" id="1.10.533.10">
    <property type="entry name" value="Death Domain, Fas"/>
    <property type="match status" value="2"/>
</dbReference>
<dbReference type="CDD" id="cd08321">
    <property type="entry name" value="Pyrin_ASC-like"/>
    <property type="match status" value="1"/>
</dbReference>
<keyword evidence="6" id="KW-0597">Phosphoprotein</keyword>
<dbReference type="PROSITE" id="PS50824">
    <property type="entry name" value="DAPIN"/>
    <property type="match status" value="1"/>
</dbReference>
<dbReference type="GO" id="GO:1901224">
    <property type="term" value="P:positive regulation of non-canonical NF-kappaB signal transduction"/>
    <property type="evidence" value="ECO:0007669"/>
    <property type="project" value="Ensembl"/>
</dbReference>
<dbReference type="GO" id="GO:0032757">
    <property type="term" value="P:positive regulation of interleukin-8 production"/>
    <property type="evidence" value="ECO:0007669"/>
    <property type="project" value="Ensembl"/>
</dbReference>
<evidence type="ECO:0000259" key="16">
    <source>
        <dbReference type="PROSITE" id="PS50209"/>
    </source>
</evidence>
<evidence type="ECO:0000256" key="7">
    <source>
        <dbReference type="ARBA" id="ARBA00022588"/>
    </source>
</evidence>
<dbReference type="InterPro" id="IPR051249">
    <property type="entry name" value="NLRP_Inflammasome"/>
</dbReference>
<dbReference type="GO" id="GO:0033209">
    <property type="term" value="P:tumor necrosis factor-mediated signaling pathway"/>
    <property type="evidence" value="ECO:0007669"/>
    <property type="project" value="Ensembl"/>
</dbReference>
<dbReference type="GO" id="GO:0002020">
    <property type="term" value="F:protease binding"/>
    <property type="evidence" value="ECO:0007669"/>
    <property type="project" value="Ensembl"/>
</dbReference>
<evidence type="ECO:0000313" key="19">
    <source>
        <dbReference type="RGD" id="628637"/>
    </source>
</evidence>
<evidence type="ECO:0000256" key="4">
    <source>
        <dbReference type="ARBA" id="ARBA00022490"/>
    </source>
</evidence>
<dbReference type="GO" id="GO:0045087">
    <property type="term" value="P:innate immune response"/>
    <property type="evidence" value="ECO:0007669"/>
    <property type="project" value="UniProtKB-KW"/>
</dbReference>
<dbReference type="GO" id="GO:0032090">
    <property type="term" value="F:Pyrin domain binding"/>
    <property type="evidence" value="ECO:0007669"/>
    <property type="project" value="Ensembl"/>
</dbReference>
<evidence type="ECO:0000256" key="8">
    <source>
        <dbReference type="ARBA" id="ARBA00022703"/>
    </source>
</evidence>
<dbReference type="Proteomes" id="UP000234681">
    <property type="component" value="Chromosome 1"/>
</dbReference>
<dbReference type="GO" id="GO:0030838">
    <property type="term" value="P:positive regulation of actin filament polymerization"/>
    <property type="evidence" value="ECO:0007669"/>
    <property type="project" value="Ensembl"/>
</dbReference>
<dbReference type="GO" id="GO:0044546">
    <property type="term" value="P:NLRP3 inflammasome complex assembly"/>
    <property type="evidence" value="ECO:0007669"/>
    <property type="project" value="Ensembl"/>
</dbReference>
<dbReference type="InterPro" id="IPR001315">
    <property type="entry name" value="CARD"/>
</dbReference>
<dbReference type="SMART" id="SM01289">
    <property type="entry name" value="PYRIN"/>
    <property type="match status" value="1"/>
</dbReference>
<accession>A6I9Y0</accession>
<dbReference type="AlphaFoldDB" id="A6I9Y0"/>
<dbReference type="Pfam" id="PF02758">
    <property type="entry name" value="PYRIN"/>
    <property type="match status" value="1"/>
</dbReference>
<keyword evidence="9" id="KW-0256">Endoplasmic reticulum</keyword>
<dbReference type="GO" id="GO:0032722">
    <property type="term" value="P:positive regulation of chemokine production"/>
    <property type="evidence" value="ECO:0007669"/>
    <property type="project" value="Ensembl"/>
</dbReference>
<dbReference type="GO" id="GO:0032688">
    <property type="term" value="P:negative regulation of interferon-beta production"/>
    <property type="evidence" value="ECO:0007669"/>
    <property type="project" value="Ensembl"/>
</dbReference>
<keyword evidence="8" id="KW-0053">Apoptosis</keyword>
<dbReference type="GO" id="GO:0032731">
    <property type="term" value="P:positive regulation of interleukin-1 beta production"/>
    <property type="evidence" value="ECO:0007669"/>
    <property type="project" value="Ensembl"/>
</dbReference>
<dbReference type="InterPro" id="IPR011029">
    <property type="entry name" value="DEATH-like_dom_sf"/>
</dbReference>
<dbReference type="GO" id="GO:0090200">
    <property type="term" value="P:positive regulation of release of cytochrome c from mitochondria"/>
    <property type="evidence" value="ECO:0007669"/>
    <property type="project" value="Ensembl"/>
</dbReference>
<dbReference type="GO" id="GO:0051607">
    <property type="term" value="P:defense response to virus"/>
    <property type="evidence" value="ECO:0007669"/>
    <property type="project" value="Ensembl"/>
</dbReference>
<sequence>MGRARDAILDALENLTADEFKKFKMKLLTAPVREGYGRIPRGALLQMDPIDLTDKLVSYYLEGYGLELTMTVLRDMGIQELAEQLQKIMEESGAVATATSVPAQGTARTEHFVDQHRQALIARVTEVDGLLDALYGNVLTEGQYQAVRAETTNQNKMRKLFSFAPAWNLTCKNLFLEALRQTQPYLVTDLEQS</sequence>
<dbReference type="GO" id="GO:0002821">
    <property type="term" value="P:positive regulation of adaptive immune response"/>
    <property type="evidence" value="ECO:0007669"/>
    <property type="project" value="Ensembl"/>
</dbReference>
<evidence type="ECO:0000313" key="18">
    <source>
        <dbReference type="EMBL" id="EDM17200.1"/>
    </source>
</evidence>
<dbReference type="GO" id="GO:0051260">
    <property type="term" value="P:protein homooligomerization"/>
    <property type="evidence" value="ECO:0007669"/>
    <property type="project" value="Ensembl"/>
</dbReference>
<evidence type="ECO:0000256" key="13">
    <source>
        <dbReference type="ARBA" id="ARBA00023233"/>
    </source>
</evidence>
<dbReference type="GO" id="GO:0002230">
    <property type="term" value="P:positive regulation of defense response to virus by host"/>
    <property type="evidence" value="ECO:0007669"/>
    <property type="project" value="Ensembl"/>
</dbReference>
<evidence type="ECO:0000256" key="12">
    <source>
        <dbReference type="ARBA" id="ARBA00023198"/>
    </source>
</evidence>
<dbReference type="GO" id="GO:0032733">
    <property type="term" value="P:positive regulation of interleukin-10 production"/>
    <property type="evidence" value="ECO:0007669"/>
    <property type="project" value="Ensembl"/>
</dbReference>
<comment type="subcellular location">
    <subcellularLocation>
        <location evidence="3">Endoplasmic reticulum</location>
    </subcellularLocation>
    <subcellularLocation>
        <location evidence="1">Inflammasome</location>
    </subcellularLocation>
    <subcellularLocation>
        <location evidence="2">Mitochondrion</location>
    </subcellularLocation>
</comment>
<dbReference type="SUPFAM" id="SSF47986">
    <property type="entry name" value="DEATH domain"/>
    <property type="match status" value="2"/>
</dbReference>
<dbReference type="KEGG" id="rno:282817"/>
<dbReference type="GO" id="GO:2000406">
    <property type="term" value="P:positive regulation of T cell migration"/>
    <property type="evidence" value="ECO:0007669"/>
    <property type="project" value="Ensembl"/>
</dbReference>
<feature type="domain" description="CARD" evidence="16">
    <location>
        <begin position="105"/>
        <end position="193"/>
    </location>
</feature>
<dbReference type="GO" id="GO:0005523">
    <property type="term" value="F:tropomyosin binding"/>
    <property type="evidence" value="ECO:0007669"/>
    <property type="project" value="Ensembl"/>
</dbReference>
<dbReference type="GO" id="GO:0072558">
    <property type="term" value="C:NLRP1 inflammasome complex"/>
    <property type="evidence" value="ECO:0007669"/>
    <property type="project" value="Ensembl"/>
</dbReference>
<dbReference type="GO" id="GO:0008385">
    <property type="term" value="C:IkappaB kinase complex"/>
    <property type="evidence" value="ECO:0007669"/>
    <property type="project" value="Ensembl"/>
</dbReference>
<dbReference type="GO" id="GO:0002277">
    <property type="term" value="P:myeloid dendritic cell activation involved in immune response"/>
    <property type="evidence" value="ECO:0007669"/>
    <property type="project" value="Ensembl"/>
</dbReference>
<dbReference type="GO" id="GO:0042803">
    <property type="term" value="F:protein homodimerization activity"/>
    <property type="evidence" value="ECO:0007669"/>
    <property type="project" value="Ensembl"/>
</dbReference>
<dbReference type="GO" id="GO:2001238">
    <property type="term" value="P:positive regulation of extrinsic apoptotic signaling pathway"/>
    <property type="evidence" value="ECO:0007669"/>
    <property type="project" value="Ensembl"/>
</dbReference>
<dbReference type="GO" id="GO:0005576">
    <property type="term" value="C:extracellular region"/>
    <property type="evidence" value="ECO:0007669"/>
    <property type="project" value="Ensembl"/>
</dbReference>
<dbReference type="GO" id="GO:0042104">
    <property type="term" value="P:positive regulation of activated T cell proliferation"/>
    <property type="evidence" value="ECO:0007669"/>
    <property type="project" value="Ensembl"/>
</dbReference>
<dbReference type="GO" id="GO:0050766">
    <property type="term" value="P:positive regulation of phagocytosis"/>
    <property type="evidence" value="ECO:0007669"/>
    <property type="project" value="Ensembl"/>
</dbReference>